<dbReference type="SUPFAM" id="SSF118290">
    <property type="entry name" value="WRKY DNA-binding domain"/>
    <property type="match status" value="1"/>
</dbReference>
<dbReference type="Gene3D" id="2.20.25.80">
    <property type="entry name" value="WRKY domain"/>
    <property type="match status" value="1"/>
</dbReference>
<dbReference type="GO" id="GO:0003700">
    <property type="term" value="F:DNA-binding transcription factor activity"/>
    <property type="evidence" value="ECO:0007669"/>
    <property type="project" value="InterPro"/>
</dbReference>
<proteinExistence type="predicted"/>
<comment type="subcellular location">
    <subcellularLocation>
        <location evidence="1">Nucleus</location>
    </subcellularLocation>
</comment>
<evidence type="ECO:0000256" key="5">
    <source>
        <dbReference type="ARBA" id="ARBA00023242"/>
    </source>
</evidence>
<dbReference type="InterPro" id="IPR036576">
    <property type="entry name" value="WRKY_dom_sf"/>
</dbReference>
<keyword evidence="5" id="KW-0539">Nucleus</keyword>
<evidence type="ECO:0000256" key="3">
    <source>
        <dbReference type="ARBA" id="ARBA00023125"/>
    </source>
</evidence>
<gene>
    <name evidence="7" type="ORF">TIFTF001_009854</name>
</gene>
<evidence type="ECO:0000313" key="7">
    <source>
        <dbReference type="EMBL" id="GMN40629.1"/>
    </source>
</evidence>
<dbReference type="AlphaFoldDB" id="A0AA88DHK4"/>
<evidence type="ECO:0000259" key="6">
    <source>
        <dbReference type="SMART" id="SM00774"/>
    </source>
</evidence>
<feature type="domain" description="WRKY" evidence="6">
    <location>
        <begin position="124"/>
        <end position="168"/>
    </location>
</feature>
<evidence type="ECO:0000256" key="4">
    <source>
        <dbReference type="ARBA" id="ARBA00023163"/>
    </source>
</evidence>
<keyword evidence="3" id="KW-0238">DNA-binding</keyword>
<dbReference type="Pfam" id="PF03106">
    <property type="entry name" value="WRKY"/>
    <property type="match status" value="1"/>
</dbReference>
<name>A0AA88DHK4_FICCA</name>
<reference evidence="7" key="1">
    <citation type="submission" date="2023-07" db="EMBL/GenBank/DDBJ databases">
        <title>draft genome sequence of fig (Ficus carica).</title>
        <authorList>
            <person name="Takahashi T."/>
            <person name="Nishimura K."/>
        </authorList>
    </citation>
    <scope>NUCLEOTIDE SEQUENCE</scope>
</reference>
<dbReference type="SMART" id="SM00774">
    <property type="entry name" value="WRKY"/>
    <property type="match status" value="1"/>
</dbReference>
<comment type="caution">
    <text evidence="7">The sequence shown here is derived from an EMBL/GenBank/DDBJ whole genome shotgun (WGS) entry which is preliminary data.</text>
</comment>
<dbReference type="GO" id="GO:0005634">
    <property type="term" value="C:nucleus"/>
    <property type="evidence" value="ECO:0007669"/>
    <property type="project" value="UniProtKB-SubCell"/>
</dbReference>
<organism evidence="7 8">
    <name type="scientific">Ficus carica</name>
    <name type="common">Common fig</name>
    <dbReference type="NCBI Taxonomy" id="3494"/>
    <lineage>
        <taxon>Eukaryota</taxon>
        <taxon>Viridiplantae</taxon>
        <taxon>Streptophyta</taxon>
        <taxon>Embryophyta</taxon>
        <taxon>Tracheophyta</taxon>
        <taxon>Spermatophyta</taxon>
        <taxon>Magnoliopsida</taxon>
        <taxon>eudicotyledons</taxon>
        <taxon>Gunneridae</taxon>
        <taxon>Pentapetalae</taxon>
        <taxon>rosids</taxon>
        <taxon>fabids</taxon>
        <taxon>Rosales</taxon>
        <taxon>Moraceae</taxon>
        <taxon>Ficeae</taxon>
        <taxon>Ficus</taxon>
    </lineage>
</organism>
<dbReference type="Proteomes" id="UP001187192">
    <property type="component" value="Unassembled WGS sequence"/>
</dbReference>
<evidence type="ECO:0000256" key="1">
    <source>
        <dbReference type="ARBA" id="ARBA00004123"/>
    </source>
</evidence>
<dbReference type="EMBL" id="BTGU01000011">
    <property type="protein sequence ID" value="GMN40629.1"/>
    <property type="molecule type" value="Genomic_DNA"/>
</dbReference>
<evidence type="ECO:0000256" key="2">
    <source>
        <dbReference type="ARBA" id="ARBA00023015"/>
    </source>
</evidence>
<keyword evidence="2" id="KW-0805">Transcription regulation</keyword>
<sequence>MASSSPENVDSGRKKLIEQLVHGRDIANQLQTLLSHSVADDGSVVDSAEDLVSKIMLSFTNTLSMLNQNDNDEAVVSQIQVQSAAAAAASSHVENKSPCLDGRKSEDSGESCRSVSTAITRIDRRGSYKRRCSHKYEQECQATKQVQKMQDNPPVYKTTYFGHHTCTNLLKSPKLVLDCPTSTPGHDSCMLFSFNNSHLNLKSKQAAHPFFPSFSSVKPESVNDDPTLQPCINNVNNDNNNNNVVSHNQTSSPDYVVSSPDALDHDHPPAFHHSPVWSSNFDSDIHGNVMSFDDDLFPHMNF</sequence>
<keyword evidence="4" id="KW-0804">Transcription</keyword>
<accession>A0AA88DHK4</accession>
<protein>
    <recommendedName>
        <fullName evidence="6">WRKY domain-containing protein</fullName>
    </recommendedName>
</protein>
<dbReference type="GO" id="GO:0043565">
    <property type="term" value="F:sequence-specific DNA binding"/>
    <property type="evidence" value="ECO:0007669"/>
    <property type="project" value="InterPro"/>
</dbReference>
<evidence type="ECO:0000313" key="8">
    <source>
        <dbReference type="Proteomes" id="UP001187192"/>
    </source>
</evidence>
<dbReference type="InterPro" id="IPR003657">
    <property type="entry name" value="WRKY_dom"/>
</dbReference>
<keyword evidence="8" id="KW-1185">Reference proteome</keyword>